<dbReference type="HOGENOM" id="CLU_030273_4_3_6"/>
<evidence type="ECO:0000259" key="8">
    <source>
        <dbReference type="SMART" id="SM00922"/>
    </source>
</evidence>
<feature type="active site" description="Proton acceptor; specific for (S)-substrate epimerization" evidence="5">
    <location>
        <position position="246"/>
    </location>
</feature>
<dbReference type="AlphaFoldDB" id="C4LA62"/>
<protein>
    <recommendedName>
        <fullName evidence="7">Dipeptide epimerase</fullName>
        <ecNumber evidence="7">5.1.1.-</ecNumber>
    </recommendedName>
</protein>
<proteinExistence type="inferred from homology"/>
<dbReference type="InterPro" id="IPR034593">
    <property type="entry name" value="DgoD-like"/>
</dbReference>
<dbReference type="InterPro" id="IPR013342">
    <property type="entry name" value="Mandelate_racemase_C"/>
</dbReference>
<dbReference type="SFLD" id="SFLDG00180">
    <property type="entry name" value="muconate_cycloisomerase"/>
    <property type="match status" value="1"/>
</dbReference>
<dbReference type="PANTHER" id="PTHR48080:SF3">
    <property type="entry name" value="ENOLASE SUPERFAMILY MEMBER DDB_G0284701"/>
    <property type="match status" value="1"/>
</dbReference>
<dbReference type="InterPro" id="IPR013341">
    <property type="entry name" value="Mandelate_racemase_N_dom"/>
</dbReference>
<dbReference type="GO" id="GO:0046872">
    <property type="term" value="F:metal ion binding"/>
    <property type="evidence" value="ECO:0007669"/>
    <property type="project" value="UniProtKB-KW"/>
</dbReference>
<dbReference type="EMBL" id="CP001616">
    <property type="protein sequence ID" value="ACQ92191.1"/>
    <property type="molecule type" value="Genomic_DNA"/>
</dbReference>
<gene>
    <name evidence="9" type="ordered locus">Tola_0562</name>
</gene>
<dbReference type="SFLD" id="SFLDS00001">
    <property type="entry name" value="Enolase"/>
    <property type="match status" value="1"/>
</dbReference>
<reference evidence="10" key="1">
    <citation type="submission" date="2009-05" db="EMBL/GenBank/DDBJ databases">
        <title>Complete sequence of Tolumonas auensis DSM 9187.</title>
        <authorList>
            <consortium name="US DOE Joint Genome Institute"/>
            <person name="Lucas S."/>
            <person name="Copeland A."/>
            <person name="Lapidus A."/>
            <person name="Glavina del Rio T."/>
            <person name="Tice H."/>
            <person name="Bruce D."/>
            <person name="Goodwin L."/>
            <person name="Pitluck S."/>
            <person name="Chertkov O."/>
            <person name="Brettin T."/>
            <person name="Detter J.C."/>
            <person name="Han C."/>
            <person name="Larimer F."/>
            <person name="Land M."/>
            <person name="Hauser L."/>
            <person name="Kyrpides N."/>
            <person name="Mikhailova N."/>
            <person name="Spring S."/>
            <person name="Beller H."/>
        </authorList>
    </citation>
    <scope>NUCLEOTIDE SEQUENCE [LARGE SCALE GENOMIC DNA]</scope>
    <source>
        <strain evidence="10">DSM 9187 / TA4</strain>
    </source>
</reference>
<evidence type="ECO:0000256" key="3">
    <source>
        <dbReference type="ARBA" id="ARBA00022842"/>
    </source>
</evidence>
<dbReference type="GO" id="GO:0016855">
    <property type="term" value="F:racemase and epimerase activity, acting on amino acids and derivatives"/>
    <property type="evidence" value="ECO:0007669"/>
    <property type="project" value="UniProtKB-UniRule"/>
</dbReference>
<dbReference type="InterPro" id="IPR036849">
    <property type="entry name" value="Enolase-like_C_sf"/>
</dbReference>
<feature type="domain" description="Mandelate racemase/muconate lactonizing enzyme C-terminal" evidence="8">
    <location>
        <begin position="131"/>
        <end position="222"/>
    </location>
</feature>
<dbReference type="InterPro" id="IPR029017">
    <property type="entry name" value="Enolase-like_N"/>
</dbReference>
<dbReference type="SUPFAM" id="SSF51604">
    <property type="entry name" value="Enolase C-terminal domain-like"/>
    <property type="match status" value="1"/>
</dbReference>
<accession>C4LA62</accession>
<dbReference type="SMART" id="SM00922">
    <property type="entry name" value="MR_MLE"/>
    <property type="match status" value="1"/>
</dbReference>
<dbReference type="Gene3D" id="3.20.20.120">
    <property type="entry name" value="Enolase-like C-terminal domain"/>
    <property type="match status" value="1"/>
</dbReference>
<keyword evidence="10" id="KW-1185">Reference proteome</keyword>
<dbReference type="RefSeq" id="WP_012728790.1">
    <property type="nucleotide sequence ID" value="NC_012691.1"/>
</dbReference>
<feature type="binding site" evidence="6">
    <location>
        <position position="175"/>
    </location>
    <ligand>
        <name>Mg(2+)</name>
        <dbReference type="ChEBI" id="CHEBI:18420"/>
    </ligand>
</feature>
<keyword evidence="2 6" id="KW-0479">Metal-binding</keyword>
<dbReference type="CDD" id="cd03319">
    <property type="entry name" value="L-Ala-DL-Glu_epimerase"/>
    <property type="match status" value="1"/>
</dbReference>
<name>C4LA62_TOLAT</name>
<dbReference type="Pfam" id="PF13378">
    <property type="entry name" value="MR_MLE_C"/>
    <property type="match status" value="1"/>
</dbReference>
<comment type="similarity">
    <text evidence="1 7">Belongs to the mandelate racemase/muconate lactonizing enzyme family.</text>
</comment>
<dbReference type="SFLD" id="SFLDF00010">
    <property type="entry name" value="dipeptide_epimerase"/>
    <property type="match status" value="1"/>
</dbReference>
<feature type="binding site" evidence="6">
    <location>
        <position position="224"/>
    </location>
    <ligand>
        <name>Mg(2+)</name>
        <dbReference type="ChEBI" id="CHEBI:18420"/>
    </ligand>
</feature>
<dbReference type="Gene3D" id="3.30.390.10">
    <property type="entry name" value="Enolase-like, N-terminal domain"/>
    <property type="match status" value="1"/>
</dbReference>
<dbReference type="PANTHER" id="PTHR48080">
    <property type="entry name" value="D-GALACTONATE DEHYDRATASE-RELATED"/>
    <property type="match status" value="1"/>
</dbReference>
<dbReference type="Proteomes" id="UP000009073">
    <property type="component" value="Chromosome"/>
</dbReference>
<keyword evidence="3 6" id="KW-0460">Magnesium</keyword>
<evidence type="ECO:0000256" key="7">
    <source>
        <dbReference type="RuleBase" id="RU366006"/>
    </source>
</evidence>
<evidence type="ECO:0000256" key="1">
    <source>
        <dbReference type="ARBA" id="ARBA00008031"/>
    </source>
</evidence>
<sequence>MSMEIRVFSESWPIRGSFTISRGSKTAAEVVVVELTQQGVTGRGECVPYARYGESVQGVIAQIETLIPAIRDGLDREGLQSALVAGAARNAIDCAFWDLESKQHRQRIWQRLNKTEPQALLTAYTLSLDTPENMQKAAEENAFRPLLKLKLAGAGDLARVAAVRKGSPSARIIVDANEGWNEQLYRELIPELQKLGVEMIEQPLPAGEDAILASLPRPIPICADESCHDSSTLNELIGRYDMINIKLDKTGGLTEALILREQAEAAGLKIMVGCMLASSLAMAPAFVVAQGAQVVDLDGPLLLQKDRKPGFDYSGNLMHAPDAALWG</sequence>
<evidence type="ECO:0000313" key="10">
    <source>
        <dbReference type="Proteomes" id="UP000009073"/>
    </source>
</evidence>
<reference evidence="9 10" key="2">
    <citation type="journal article" date="2011" name="Stand. Genomic Sci.">
        <title>Complete genome sequence of Tolumonas auensis type strain (TA 4).</title>
        <authorList>
            <person name="Chertkov O."/>
            <person name="Copeland A."/>
            <person name="Lucas S."/>
            <person name="Lapidus A."/>
            <person name="Berry K.W."/>
            <person name="Detter J.C."/>
            <person name="Del Rio T.G."/>
            <person name="Hammon N."/>
            <person name="Dalin E."/>
            <person name="Tice H."/>
            <person name="Pitluck S."/>
            <person name="Richardson P."/>
            <person name="Bruce D."/>
            <person name="Goodwin L."/>
            <person name="Han C."/>
            <person name="Tapia R."/>
            <person name="Saunders E."/>
            <person name="Schmutz J."/>
            <person name="Brettin T."/>
            <person name="Larimer F."/>
            <person name="Land M."/>
            <person name="Hauser L."/>
            <person name="Spring S."/>
            <person name="Rohde M."/>
            <person name="Kyrpides N.C."/>
            <person name="Ivanova N."/>
            <person name="Goker M."/>
            <person name="Beller H.R."/>
            <person name="Klenk H.P."/>
            <person name="Woyke T."/>
        </authorList>
    </citation>
    <scope>NUCLEOTIDE SEQUENCE [LARGE SCALE GENOMIC DNA]</scope>
    <source>
        <strain evidence="10">DSM 9187 / TA4</strain>
    </source>
</reference>
<evidence type="ECO:0000256" key="5">
    <source>
        <dbReference type="PIRSR" id="PIRSR634603-1"/>
    </source>
</evidence>
<dbReference type="InterPro" id="IPR034603">
    <property type="entry name" value="Dipeptide_epimerase"/>
</dbReference>
<dbReference type="STRING" id="595494.Tola_0562"/>
<feature type="binding site" evidence="6">
    <location>
        <position position="201"/>
    </location>
    <ligand>
        <name>Mg(2+)</name>
        <dbReference type="ChEBI" id="CHEBI:18420"/>
    </ligand>
</feature>
<comment type="cofactor">
    <cofactor evidence="6 7">
        <name>Mg(2+)</name>
        <dbReference type="ChEBI" id="CHEBI:18420"/>
    </cofactor>
    <text evidence="6 7">Binds 1 Mg(2+) ion per subunit.</text>
</comment>
<dbReference type="EC" id="5.1.1.-" evidence="7"/>
<evidence type="ECO:0000256" key="2">
    <source>
        <dbReference type="ARBA" id="ARBA00022723"/>
    </source>
</evidence>
<dbReference type="SUPFAM" id="SSF54826">
    <property type="entry name" value="Enolase N-terminal domain-like"/>
    <property type="match status" value="1"/>
</dbReference>
<dbReference type="NCBIfam" id="NF011708">
    <property type="entry name" value="PRK15129.1"/>
    <property type="match status" value="1"/>
</dbReference>
<dbReference type="Pfam" id="PF02746">
    <property type="entry name" value="MR_MLE_N"/>
    <property type="match status" value="1"/>
</dbReference>
<dbReference type="KEGG" id="tau:Tola_0562"/>
<organism evidence="9 10">
    <name type="scientific">Tolumonas auensis (strain DSM 9187 / NBRC 110442 / TA 4)</name>
    <dbReference type="NCBI Taxonomy" id="595494"/>
    <lineage>
        <taxon>Bacteria</taxon>
        <taxon>Pseudomonadati</taxon>
        <taxon>Pseudomonadota</taxon>
        <taxon>Gammaproteobacteria</taxon>
        <taxon>Aeromonadales</taxon>
        <taxon>Aeromonadaceae</taxon>
        <taxon>Tolumonas</taxon>
    </lineage>
</organism>
<keyword evidence="4 7" id="KW-0413">Isomerase</keyword>
<feature type="active site" description="Proton acceptor; specific for (R)-substrate epimerization" evidence="5">
    <location>
        <position position="150"/>
    </location>
</feature>
<evidence type="ECO:0000256" key="6">
    <source>
        <dbReference type="PIRSR" id="PIRSR634603-3"/>
    </source>
</evidence>
<evidence type="ECO:0000256" key="4">
    <source>
        <dbReference type="ARBA" id="ARBA00023235"/>
    </source>
</evidence>
<dbReference type="NCBIfam" id="NF042940">
    <property type="entry name" value="racemase_DgcA"/>
    <property type="match status" value="1"/>
</dbReference>
<evidence type="ECO:0000313" key="9">
    <source>
        <dbReference type="EMBL" id="ACQ92191.1"/>
    </source>
</evidence>
<dbReference type="eggNOG" id="COG4948">
    <property type="taxonomic scope" value="Bacteria"/>
</dbReference>
<dbReference type="InterPro" id="IPR029065">
    <property type="entry name" value="Enolase_C-like"/>
</dbReference>